<dbReference type="AlphaFoldDB" id="A0A158QTM5"/>
<dbReference type="STRING" id="53468.A0A158QTM5"/>
<accession>A0A158QTM5</accession>
<protein>
    <recommendedName>
        <fullName evidence="1">Guanylate kinase-like domain-containing protein</fullName>
    </recommendedName>
</protein>
<dbReference type="InterPro" id="IPR027417">
    <property type="entry name" value="P-loop_NTPase"/>
</dbReference>
<dbReference type="OrthoDB" id="78824at2759"/>
<evidence type="ECO:0000259" key="1">
    <source>
        <dbReference type="PROSITE" id="PS50052"/>
    </source>
</evidence>
<gene>
    <name evidence="2" type="ORF">MCOS_LOCUS3378</name>
</gene>
<organism evidence="2 3">
    <name type="scientific">Mesocestoides corti</name>
    <name type="common">Flatworm</name>
    <dbReference type="NCBI Taxonomy" id="53468"/>
    <lineage>
        <taxon>Eukaryota</taxon>
        <taxon>Metazoa</taxon>
        <taxon>Spiralia</taxon>
        <taxon>Lophotrochozoa</taxon>
        <taxon>Platyhelminthes</taxon>
        <taxon>Cestoda</taxon>
        <taxon>Eucestoda</taxon>
        <taxon>Cyclophyllidea</taxon>
        <taxon>Mesocestoididae</taxon>
        <taxon>Mesocestoides</taxon>
    </lineage>
</organism>
<dbReference type="InterPro" id="IPR008145">
    <property type="entry name" value="GK/Ca_channel_bsu"/>
</dbReference>
<keyword evidence="3" id="KW-1185">Reference proteome</keyword>
<dbReference type="EMBL" id="UXSR01000751">
    <property type="protein sequence ID" value="VDD77375.1"/>
    <property type="molecule type" value="Genomic_DNA"/>
</dbReference>
<dbReference type="Pfam" id="PF00625">
    <property type="entry name" value="Guanylate_kin"/>
    <property type="match status" value="1"/>
</dbReference>
<name>A0A158QTM5_MESCO</name>
<sequence length="184" mass="20911">MSLVIALFYQVAVNHTSRPPQAGERNGVDYYFYESKAAMQADIASGKFLDVVVQSDHFYATSLQSVVEVLQSGRICILDVNIMTIYRLQTAGLRPIAILLKPETVMQWRGLQRRLTVDQARRMHEACTRMESEHWYLFTAILNLESLDGAIASVNRILQQHKGPRVWLPADQTLSNVDKHLRPA</sequence>
<dbReference type="Proteomes" id="UP000267029">
    <property type="component" value="Unassembled WGS sequence"/>
</dbReference>
<dbReference type="SUPFAM" id="SSF52540">
    <property type="entry name" value="P-loop containing nucleoside triphosphate hydrolases"/>
    <property type="match status" value="1"/>
</dbReference>
<feature type="domain" description="Guanylate kinase-like" evidence="1">
    <location>
        <begin position="1"/>
        <end position="159"/>
    </location>
</feature>
<dbReference type="PANTHER" id="PTHR23122">
    <property type="entry name" value="MEMBRANE-ASSOCIATED GUANYLATE KINASE MAGUK"/>
    <property type="match status" value="1"/>
</dbReference>
<proteinExistence type="predicted"/>
<reference evidence="2 3" key="1">
    <citation type="submission" date="2018-10" db="EMBL/GenBank/DDBJ databases">
        <authorList>
            <consortium name="Pathogen Informatics"/>
        </authorList>
    </citation>
    <scope>NUCLEOTIDE SEQUENCE [LARGE SCALE GENOMIC DNA]</scope>
</reference>
<evidence type="ECO:0000313" key="3">
    <source>
        <dbReference type="Proteomes" id="UP000267029"/>
    </source>
</evidence>
<dbReference type="InterPro" id="IPR008144">
    <property type="entry name" value="Guanylate_kin-like_dom"/>
</dbReference>
<evidence type="ECO:0000313" key="2">
    <source>
        <dbReference type="EMBL" id="VDD77375.1"/>
    </source>
</evidence>
<dbReference type="PROSITE" id="PS50052">
    <property type="entry name" value="GUANYLATE_KINASE_2"/>
    <property type="match status" value="1"/>
</dbReference>
<dbReference type="SMART" id="SM00072">
    <property type="entry name" value="GuKc"/>
    <property type="match status" value="1"/>
</dbReference>
<dbReference type="Gene3D" id="3.40.50.300">
    <property type="entry name" value="P-loop containing nucleotide triphosphate hydrolases"/>
    <property type="match status" value="1"/>
</dbReference>
<dbReference type="InterPro" id="IPR050716">
    <property type="entry name" value="MAGUK"/>
</dbReference>